<gene>
    <name evidence="2" type="ORF">QIS74_13685</name>
</gene>
<feature type="domain" description="DUF6603" evidence="1">
    <location>
        <begin position="629"/>
        <end position="804"/>
    </location>
</feature>
<evidence type="ECO:0000259" key="1">
    <source>
        <dbReference type="Pfam" id="PF20248"/>
    </source>
</evidence>
<feature type="domain" description="DUF6603" evidence="1">
    <location>
        <begin position="805"/>
        <end position="963"/>
    </location>
</feature>
<organism evidence="2 3">
    <name type="scientific">Colletotrichum tabaci</name>
    <dbReference type="NCBI Taxonomy" id="1209068"/>
    <lineage>
        <taxon>Eukaryota</taxon>
        <taxon>Fungi</taxon>
        <taxon>Dikarya</taxon>
        <taxon>Ascomycota</taxon>
        <taxon>Pezizomycotina</taxon>
        <taxon>Sordariomycetes</taxon>
        <taxon>Hypocreomycetidae</taxon>
        <taxon>Glomerellales</taxon>
        <taxon>Glomerellaceae</taxon>
        <taxon>Colletotrichum</taxon>
        <taxon>Colletotrichum destructivum species complex</taxon>
    </lineage>
</organism>
<dbReference type="AlphaFoldDB" id="A0AAV9SST1"/>
<proteinExistence type="predicted"/>
<comment type="caution">
    <text evidence="2">The sequence shown here is derived from an EMBL/GenBank/DDBJ whole genome shotgun (WGS) entry which is preliminary data.</text>
</comment>
<evidence type="ECO:0000313" key="2">
    <source>
        <dbReference type="EMBL" id="KAK6206266.1"/>
    </source>
</evidence>
<dbReference type="Pfam" id="PF20248">
    <property type="entry name" value="DUF6603"/>
    <property type="match status" value="2"/>
</dbReference>
<dbReference type="Proteomes" id="UP001327957">
    <property type="component" value="Unassembled WGS sequence"/>
</dbReference>
<dbReference type="EMBL" id="JASAOK010000056">
    <property type="protein sequence ID" value="KAK6206266.1"/>
    <property type="molecule type" value="Genomic_DNA"/>
</dbReference>
<dbReference type="InterPro" id="IPR046538">
    <property type="entry name" value="DUF6603"/>
</dbReference>
<accession>A0AAV9SST1</accession>
<sequence>MDEFMWKFLTQQLELTSISPGSSKQFETAEDSVGGLMWLREGLQATAVEVSIKWDSKAASPRDTDVFVVQTLHLKLCTSLDVLKRQFGDSSLDNRGYHSDFKFLIAISFRFEGVSQWGLDVFRDIPLESDLLSPSPALLFDKEANVDDFPKVIPLNLRNASVKVSLEDWKKLVIRGRLQCLAPGVESAVITPFWLDELRLFYMRDFSTKSTEFEIRGNINLRATDYVFSIQRSAIVRVYIGYNEGWTLSADAVDVQIANFYSLLPIDGSNHALMKLMSDVWVPEISVMVKFANGQAKAINTDGIFAIGPLQMCLTYHHSSEEGWHFTGDFLKASPHRADATLGELLDDFIHDQLDLLPDFVCHLKIPLKDIKASLTCSSKKLAGSKSKDVVFSFTVTVEKFSFTFAQIQSPDGAFPVQSEQDKIKTKRLLRFSLAGLPEAKDIPVIQSLPQPFDEMDFLWASQDVTMAEAKLLNQEVFIGQSPLLHWKTEPVAEVSGGAAMTPVTRSLKGLNIRHMGLKMKNKNTLTITIDAVVSVGLVSVNLIGFEVDINFAEFKTPSDVAKLGIGFSFHGMALAFSRPPATLAGLFEREINGSISTYAGGLLVGVGEWQILAAGVYEEHDDFKTIFVLPAISEVNKFPFVSLNSGAEAPAADVIQQFAALTSAKGDNAWIKPHKDSIWLAAGLSIKAFQMLDVQAAVCIDLSPNPKIGIFAKAVASLPKGSSMDDSLLYLDVGMSALFDPSTGIISIRGDLTPQSFVLSRSCRLNGDFALVYFLPASGHNGDWVFTVGGYHPAFRVPSHYPQDAIMGGGRLDLLYQSGDTRASFSAYANFLLFYDPFQFQATVGVNVFASTRIGWGWFGKQISAELSADVDLHGPPVAGTAHLHFLFFTISVRFGPDYNDCAPLDWNQFYTLVKQSQSYGEARDQPEHLVSLLQGRCTTDSKEKPAPTEVWLIRAAAFEFEVMVRFPLREVRYNGRAVDEGVKARARDIYSMPMKRDSSF</sequence>
<name>A0AAV9SST1_9PEZI</name>
<keyword evidence="3" id="KW-1185">Reference proteome</keyword>
<reference evidence="2 3" key="1">
    <citation type="submission" date="2023-04" db="EMBL/GenBank/DDBJ databases">
        <title>Colletotrichum tabacum stain YC1 causing leaf anthracnose on Nicotiana tabacum(L.) cv.</title>
        <authorList>
            <person name="Ji Z."/>
            <person name="Wang M."/>
            <person name="Zhang J."/>
            <person name="Wang N."/>
            <person name="Zhou Z."/>
        </authorList>
    </citation>
    <scope>NUCLEOTIDE SEQUENCE [LARGE SCALE GENOMIC DNA]</scope>
    <source>
        <strain evidence="2 3">YC1</strain>
    </source>
</reference>
<evidence type="ECO:0000313" key="3">
    <source>
        <dbReference type="Proteomes" id="UP001327957"/>
    </source>
</evidence>
<protein>
    <recommendedName>
        <fullName evidence="1">DUF6603 domain-containing protein</fullName>
    </recommendedName>
</protein>